<evidence type="ECO:0000313" key="4">
    <source>
        <dbReference type="EMBL" id="ROO32679.1"/>
    </source>
</evidence>
<proteinExistence type="predicted"/>
<reference evidence="4 5" key="1">
    <citation type="submission" date="2013-10" db="EMBL/GenBank/DDBJ databases">
        <title>Salinisphaera japonica YTM-1 Genome Sequencing.</title>
        <authorList>
            <person name="Lai Q."/>
            <person name="Li C."/>
            <person name="Shao Z."/>
        </authorList>
    </citation>
    <scope>NUCLEOTIDE SEQUENCE [LARGE SCALE GENOMIC DNA]</scope>
    <source>
        <strain evidence="4 5">YTM-1</strain>
    </source>
</reference>
<keyword evidence="2" id="KW-0548">Nucleotidyltransferase</keyword>
<dbReference type="InterPro" id="IPR027417">
    <property type="entry name" value="P-loop_NTPase"/>
</dbReference>
<dbReference type="InParanoid" id="A0A423Q242"/>
<comment type="caution">
    <text evidence="4">The sequence shown here is derived from an EMBL/GenBank/DDBJ whole genome shotgun (WGS) entry which is preliminary data.</text>
</comment>
<accession>A0A423Q242</accession>
<keyword evidence="5" id="KW-1185">Reference proteome</keyword>
<dbReference type="GO" id="GO:0009360">
    <property type="term" value="C:DNA polymerase III complex"/>
    <property type="evidence" value="ECO:0007669"/>
    <property type="project" value="TreeGrafter"/>
</dbReference>
<dbReference type="Pfam" id="PF13177">
    <property type="entry name" value="DNA_pol3_delta2"/>
    <property type="match status" value="1"/>
</dbReference>
<dbReference type="AlphaFoldDB" id="A0A423Q242"/>
<dbReference type="OrthoDB" id="9811073at2"/>
<evidence type="ECO:0000256" key="2">
    <source>
        <dbReference type="ARBA" id="ARBA00022932"/>
    </source>
</evidence>
<dbReference type="Gene3D" id="3.40.50.300">
    <property type="entry name" value="P-loop containing nucleotide triphosphate hydrolases"/>
    <property type="match status" value="1"/>
</dbReference>
<dbReference type="PANTHER" id="PTHR11669:SF8">
    <property type="entry name" value="DNA POLYMERASE III SUBUNIT DELTA"/>
    <property type="match status" value="1"/>
</dbReference>
<dbReference type="PANTHER" id="PTHR11669">
    <property type="entry name" value="REPLICATION FACTOR C / DNA POLYMERASE III GAMMA-TAU SUBUNIT"/>
    <property type="match status" value="1"/>
</dbReference>
<evidence type="ECO:0000256" key="1">
    <source>
        <dbReference type="ARBA" id="ARBA00012417"/>
    </source>
</evidence>
<dbReference type="EMBL" id="AYKG01000001">
    <property type="protein sequence ID" value="ROO32679.1"/>
    <property type="molecule type" value="Genomic_DNA"/>
</dbReference>
<organism evidence="4 5">
    <name type="scientific">Salinisphaera japonica YTM-1</name>
    <dbReference type="NCBI Taxonomy" id="1209778"/>
    <lineage>
        <taxon>Bacteria</taxon>
        <taxon>Pseudomonadati</taxon>
        <taxon>Pseudomonadota</taxon>
        <taxon>Gammaproteobacteria</taxon>
        <taxon>Salinisphaerales</taxon>
        <taxon>Salinisphaeraceae</taxon>
        <taxon>Salinisphaera</taxon>
    </lineage>
</organism>
<name>A0A423Q242_9GAMM</name>
<dbReference type="FunCoup" id="A0A423Q242">
    <property type="interactions" value="163"/>
</dbReference>
<dbReference type="InterPro" id="IPR050238">
    <property type="entry name" value="DNA_Rep/Repair_Clamp_Loader"/>
</dbReference>
<protein>
    <recommendedName>
        <fullName evidence="1">DNA-directed DNA polymerase</fullName>
        <ecNumber evidence="1">2.7.7.7</ecNumber>
    </recommendedName>
</protein>
<dbReference type="Proteomes" id="UP000285310">
    <property type="component" value="Unassembled WGS sequence"/>
</dbReference>
<sequence length="329" mass="35875">MSDTSLDPRLPWHDAMWAPMRRALGDARVAHGLLVCGPPGIGKRVFAERVVAALLCRAPDDNRDACGRCAACRQRLAATHPDISRLVPEDTGKKIKVEQVRRFAHALHLTPQYDAGRIGWIDPADALTPSAANSLLKTLEEPPAGCHILLVTDRLSALLPTIRSRCQLWRLPAAEPDMARAWLEAQGIAHDQESSDRLRAPMLLTRAEAGEARGRQQAWDADLCKLLQRRANPITVAERAADADRAAWTAWLYRRTNDLMSLAVGAAPATGLDPAAEDVARRLGAAHLSAWSQSVTTVGRRVDTNADWQLTLEALFIDLGQRVAGISSA</sequence>
<dbReference type="InterPro" id="IPR004622">
    <property type="entry name" value="DNA_pol_HolB"/>
</dbReference>
<dbReference type="GO" id="GO:0008408">
    <property type="term" value="F:3'-5' exonuclease activity"/>
    <property type="evidence" value="ECO:0007669"/>
    <property type="project" value="InterPro"/>
</dbReference>
<gene>
    <name evidence="4" type="ORF">SAJA_00020</name>
</gene>
<evidence type="ECO:0000256" key="3">
    <source>
        <dbReference type="ARBA" id="ARBA00049244"/>
    </source>
</evidence>
<dbReference type="GO" id="GO:0003887">
    <property type="term" value="F:DNA-directed DNA polymerase activity"/>
    <property type="evidence" value="ECO:0007669"/>
    <property type="project" value="UniProtKB-KW"/>
</dbReference>
<keyword evidence="2" id="KW-0239">DNA-directed DNA polymerase</keyword>
<comment type="catalytic activity">
    <reaction evidence="3">
        <text>DNA(n) + a 2'-deoxyribonucleoside 5'-triphosphate = DNA(n+1) + diphosphate</text>
        <dbReference type="Rhea" id="RHEA:22508"/>
        <dbReference type="Rhea" id="RHEA-COMP:17339"/>
        <dbReference type="Rhea" id="RHEA-COMP:17340"/>
        <dbReference type="ChEBI" id="CHEBI:33019"/>
        <dbReference type="ChEBI" id="CHEBI:61560"/>
        <dbReference type="ChEBI" id="CHEBI:173112"/>
        <dbReference type="EC" id="2.7.7.7"/>
    </reaction>
</comment>
<dbReference type="RefSeq" id="WP_123656606.1">
    <property type="nucleotide sequence ID" value="NZ_AYKG01000001.1"/>
</dbReference>
<dbReference type="EC" id="2.7.7.7" evidence="1"/>
<dbReference type="SUPFAM" id="SSF52540">
    <property type="entry name" value="P-loop containing nucleoside triphosphate hydrolases"/>
    <property type="match status" value="1"/>
</dbReference>
<dbReference type="NCBIfam" id="TIGR00678">
    <property type="entry name" value="holB"/>
    <property type="match status" value="1"/>
</dbReference>
<keyword evidence="2" id="KW-0808">Transferase</keyword>
<evidence type="ECO:0000313" key="5">
    <source>
        <dbReference type="Proteomes" id="UP000285310"/>
    </source>
</evidence>
<dbReference type="GO" id="GO:0006261">
    <property type="term" value="P:DNA-templated DNA replication"/>
    <property type="evidence" value="ECO:0007669"/>
    <property type="project" value="TreeGrafter"/>
</dbReference>